<evidence type="ECO:0000256" key="1">
    <source>
        <dbReference type="SAM" id="MobiDB-lite"/>
    </source>
</evidence>
<keyword evidence="2" id="KW-0808">Transferase</keyword>
<evidence type="ECO:0000313" key="2">
    <source>
        <dbReference type="EMBL" id="TYK28796.1"/>
    </source>
</evidence>
<dbReference type="GO" id="GO:0032259">
    <property type="term" value="P:methylation"/>
    <property type="evidence" value="ECO:0007669"/>
    <property type="project" value="UniProtKB-KW"/>
</dbReference>
<reference evidence="2 3" key="1">
    <citation type="submission" date="2019-08" db="EMBL/GenBank/DDBJ databases">
        <title>Draft genome sequences of two oriental melons (Cucumis melo L. var makuwa).</title>
        <authorList>
            <person name="Kwon S.-Y."/>
        </authorList>
    </citation>
    <scope>NUCLEOTIDE SEQUENCE [LARGE SCALE GENOMIC DNA]</scope>
    <source>
        <strain evidence="3">cv. Chang Bougi</strain>
        <tissue evidence="2">Leaf</tissue>
    </source>
</reference>
<name>A0A5D3DYL0_CUCMM</name>
<comment type="caution">
    <text evidence="2">The sequence shown here is derived from an EMBL/GenBank/DDBJ whole genome shotgun (WGS) entry which is preliminary data.</text>
</comment>
<gene>
    <name evidence="2" type="ORF">E5676_scaffold403G001620</name>
</gene>
<dbReference type="AlphaFoldDB" id="A0A5D3DYL0"/>
<dbReference type="GO" id="GO:0008168">
    <property type="term" value="F:methyltransferase activity"/>
    <property type="evidence" value="ECO:0007669"/>
    <property type="project" value="UniProtKB-KW"/>
</dbReference>
<feature type="region of interest" description="Disordered" evidence="1">
    <location>
        <begin position="58"/>
        <end position="89"/>
    </location>
</feature>
<dbReference type="EMBL" id="SSTD01002040">
    <property type="protein sequence ID" value="TYK28796.1"/>
    <property type="molecule type" value="Genomic_DNA"/>
</dbReference>
<protein>
    <submittedName>
        <fullName evidence="2">Histone-lysine N-methyltransferase ASHR1 isoform X3</fullName>
    </submittedName>
</protein>
<dbReference type="Proteomes" id="UP000321947">
    <property type="component" value="Unassembled WGS sequence"/>
</dbReference>
<keyword evidence="2" id="KW-0489">Methyltransferase</keyword>
<organism evidence="2 3">
    <name type="scientific">Cucumis melo var. makuwa</name>
    <name type="common">Oriental melon</name>
    <dbReference type="NCBI Taxonomy" id="1194695"/>
    <lineage>
        <taxon>Eukaryota</taxon>
        <taxon>Viridiplantae</taxon>
        <taxon>Streptophyta</taxon>
        <taxon>Embryophyta</taxon>
        <taxon>Tracheophyta</taxon>
        <taxon>Spermatophyta</taxon>
        <taxon>Magnoliopsida</taxon>
        <taxon>eudicotyledons</taxon>
        <taxon>Gunneridae</taxon>
        <taxon>Pentapetalae</taxon>
        <taxon>rosids</taxon>
        <taxon>fabids</taxon>
        <taxon>Cucurbitales</taxon>
        <taxon>Cucurbitaceae</taxon>
        <taxon>Benincaseae</taxon>
        <taxon>Cucumis</taxon>
    </lineage>
</organism>
<sequence length="113" mass="12699">MVQTRIEEKMESFNQEIIGIKKELIREATAGHIVIYGSKREGAMISEHMTELALRESSAAKLKGNKATSSREIGETSTERKADTDEISGDRSKFKVEMSVFTSNDPDSWLFRA</sequence>
<feature type="compositionally biased region" description="Basic and acidic residues" evidence="1">
    <location>
        <begin position="72"/>
        <end position="89"/>
    </location>
</feature>
<evidence type="ECO:0000313" key="3">
    <source>
        <dbReference type="Proteomes" id="UP000321947"/>
    </source>
</evidence>
<proteinExistence type="predicted"/>
<accession>A0A5D3DYL0</accession>